<dbReference type="Proteomes" id="UP000325081">
    <property type="component" value="Unassembled WGS sequence"/>
</dbReference>
<evidence type="ECO:0000313" key="14">
    <source>
        <dbReference type="EMBL" id="GER55896.1"/>
    </source>
</evidence>
<keyword evidence="12" id="KW-0460">Magnesium</keyword>
<reference evidence="15" key="1">
    <citation type="journal article" date="2019" name="Curr. Biol.">
        <title>Genome Sequence of Striga asiatica Provides Insight into the Evolution of Plant Parasitism.</title>
        <authorList>
            <person name="Yoshida S."/>
            <person name="Kim S."/>
            <person name="Wafula E.K."/>
            <person name="Tanskanen J."/>
            <person name="Kim Y.M."/>
            <person name="Honaas L."/>
            <person name="Yang Z."/>
            <person name="Spallek T."/>
            <person name="Conn C.E."/>
            <person name="Ichihashi Y."/>
            <person name="Cheong K."/>
            <person name="Cui S."/>
            <person name="Der J.P."/>
            <person name="Gundlach H."/>
            <person name="Jiao Y."/>
            <person name="Hori C."/>
            <person name="Ishida J.K."/>
            <person name="Kasahara H."/>
            <person name="Kiba T."/>
            <person name="Kim M.S."/>
            <person name="Koo N."/>
            <person name="Laohavisit A."/>
            <person name="Lee Y.H."/>
            <person name="Lumba S."/>
            <person name="McCourt P."/>
            <person name="Mortimer J.C."/>
            <person name="Mutuku J.M."/>
            <person name="Nomura T."/>
            <person name="Sasaki-Sekimoto Y."/>
            <person name="Seto Y."/>
            <person name="Wang Y."/>
            <person name="Wakatake T."/>
            <person name="Sakakibara H."/>
            <person name="Demura T."/>
            <person name="Yamaguchi S."/>
            <person name="Yoneyama K."/>
            <person name="Manabe R.I."/>
            <person name="Nelson D.C."/>
            <person name="Schulman A.H."/>
            <person name="Timko M.P."/>
            <person name="dePamphilis C.W."/>
            <person name="Choi D."/>
            <person name="Shirasu K."/>
        </authorList>
    </citation>
    <scope>NUCLEOTIDE SEQUENCE [LARGE SCALE GENOMIC DNA]</scope>
    <source>
        <strain evidence="15">cv. UVA1</strain>
    </source>
</reference>
<dbReference type="InterPro" id="IPR023151">
    <property type="entry name" value="PEP_util_CS"/>
</dbReference>
<comment type="cofactor">
    <cofactor evidence="1">
        <name>Mg(2+)</name>
        <dbReference type="ChEBI" id="CHEBI:18420"/>
    </cofactor>
</comment>
<keyword evidence="7" id="KW-0547">Nucleotide-binding</keyword>
<dbReference type="GO" id="GO:0016301">
    <property type="term" value="F:kinase activity"/>
    <property type="evidence" value="ECO:0007669"/>
    <property type="project" value="UniProtKB-KW"/>
</dbReference>
<dbReference type="Pfam" id="PF02889">
    <property type="entry name" value="Sec63"/>
    <property type="match status" value="2"/>
</dbReference>
<feature type="domain" description="Helicase C-terminal" evidence="13">
    <location>
        <begin position="206"/>
        <end position="403"/>
    </location>
</feature>
<dbReference type="FunFam" id="1.10.3380.10:FF:000002">
    <property type="entry name" value="Activating signal cointegrator 1 complex subunit 3"/>
    <property type="match status" value="1"/>
</dbReference>
<accession>A0A5A7RFF2</accession>
<keyword evidence="8" id="KW-0418">Kinase</keyword>
<dbReference type="InterPro" id="IPR027417">
    <property type="entry name" value="P-loop_NTPase"/>
</dbReference>
<dbReference type="InterPro" id="IPR015813">
    <property type="entry name" value="Pyrv/PenolPyrv_kinase-like_dom"/>
</dbReference>
<keyword evidence="6" id="KW-0479">Metal-binding</keyword>
<dbReference type="Pfam" id="PF23445">
    <property type="entry name" value="WHD_SNRNP200"/>
    <property type="match status" value="1"/>
</dbReference>
<dbReference type="SMART" id="SM00490">
    <property type="entry name" value="HELICc"/>
    <property type="match status" value="1"/>
</dbReference>
<evidence type="ECO:0000256" key="4">
    <source>
        <dbReference type="ARBA" id="ARBA00011994"/>
    </source>
</evidence>
<dbReference type="InterPro" id="IPR010121">
    <property type="entry name" value="Pyruvate_phosphate_dikinase"/>
</dbReference>
<dbReference type="Gene3D" id="3.50.30.10">
    <property type="entry name" value="Phosphohistidine domain"/>
    <property type="match status" value="1"/>
</dbReference>
<dbReference type="AlphaFoldDB" id="A0A5A7RFF2"/>
<dbReference type="PROSITE" id="PS00742">
    <property type="entry name" value="PEP_ENZYMES_2"/>
    <property type="match status" value="1"/>
</dbReference>
<keyword evidence="15" id="KW-1185">Reference proteome</keyword>
<dbReference type="CDD" id="cd18795">
    <property type="entry name" value="SF2_C_Ski2"/>
    <property type="match status" value="1"/>
</dbReference>
<evidence type="ECO:0000256" key="9">
    <source>
        <dbReference type="ARBA" id="ARBA00022801"/>
    </source>
</evidence>
<evidence type="ECO:0000256" key="5">
    <source>
        <dbReference type="ARBA" id="ARBA00022679"/>
    </source>
</evidence>
<dbReference type="PANTHER" id="PTHR22931">
    <property type="entry name" value="PHOSPHOENOLPYRUVATE DIKINASE-RELATED"/>
    <property type="match status" value="1"/>
</dbReference>
<dbReference type="SUPFAM" id="SSF52009">
    <property type="entry name" value="Phosphohistidine domain"/>
    <property type="match status" value="1"/>
</dbReference>
<proteinExistence type="inferred from homology"/>
<dbReference type="InterPro" id="IPR040442">
    <property type="entry name" value="Pyrv_kinase-like_dom_sf"/>
</dbReference>
<evidence type="ECO:0000259" key="13">
    <source>
        <dbReference type="PROSITE" id="PS51194"/>
    </source>
</evidence>
<dbReference type="InterPro" id="IPR057842">
    <property type="entry name" value="WH_MER3"/>
</dbReference>
<dbReference type="InterPro" id="IPR004179">
    <property type="entry name" value="Sec63-dom"/>
</dbReference>
<protein>
    <recommendedName>
        <fullName evidence="4">pyruvate, phosphate dikinase</fullName>
        <ecNumber evidence="4">2.7.9.1</ecNumber>
    </recommendedName>
</protein>
<dbReference type="InterPro" id="IPR001650">
    <property type="entry name" value="Helicase_C-like"/>
</dbReference>
<dbReference type="EMBL" id="BKCP01012292">
    <property type="protein sequence ID" value="GER55896.1"/>
    <property type="molecule type" value="Genomic_DNA"/>
</dbReference>
<dbReference type="InterPro" id="IPR035892">
    <property type="entry name" value="C2_domain_sf"/>
</dbReference>
<name>A0A5A7RFF2_STRAF</name>
<evidence type="ECO:0000256" key="11">
    <source>
        <dbReference type="ARBA" id="ARBA00022840"/>
    </source>
</evidence>
<dbReference type="InterPro" id="IPR008279">
    <property type="entry name" value="PEP-util_enz_mobile_dom"/>
</dbReference>
<organism evidence="14 15">
    <name type="scientific">Striga asiatica</name>
    <name type="common">Asiatic witchweed</name>
    <name type="synonym">Buchnera asiatica</name>
    <dbReference type="NCBI Taxonomy" id="4170"/>
    <lineage>
        <taxon>Eukaryota</taxon>
        <taxon>Viridiplantae</taxon>
        <taxon>Streptophyta</taxon>
        <taxon>Embryophyta</taxon>
        <taxon>Tracheophyta</taxon>
        <taxon>Spermatophyta</taxon>
        <taxon>Magnoliopsida</taxon>
        <taxon>eudicotyledons</taxon>
        <taxon>Gunneridae</taxon>
        <taxon>Pentapetalae</taxon>
        <taxon>asterids</taxon>
        <taxon>lamiids</taxon>
        <taxon>Lamiales</taxon>
        <taxon>Orobanchaceae</taxon>
        <taxon>Buchnereae</taxon>
        <taxon>Striga</taxon>
    </lineage>
</organism>
<dbReference type="Gene3D" id="3.40.50.300">
    <property type="entry name" value="P-loop containing nucleotide triphosphate hydrolases"/>
    <property type="match status" value="1"/>
</dbReference>
<dbReference type="SUPFAM" id="SSF158702">
    <property type="entry name" value="Sec63 N-terminal domain-like"/>
    <property type="match status" value="1"/>
</dbReference>
<dbReference type="Pfam" id="PF02896">
    <property type="entry name" value="PEP-utilizers_C"/>
    <property type="match status" value="1"/>
</dbReference>
<dbReference type="Pfam" id="PF00391">
    <property type="entry name" value="PEP-utilizers"/>
    <property type="match status" value="1"/>
</dbReference>
<evidence type="ECO:0000256" key="2">
    <source>
        <dbReference type="ARBA" id="ARBA00007837"/>
    </source>
</evidence>
<dbReference type="FunFam" id="3.50.30.10:FF:000009">
    <property type="entry name" value="Pyruvate, phosphate dikinase, chloroplastic"/>
    <property type="match status" value="1"/>
</dbReference>
<dbReference type="GO" id="GO:0046872">
    <property type="term" value="F:metal ion binding"/>
    <property type="evidence" value="ECO:0007669"/>
    <property type="project" value="UniProtKB-KW"/>
</dbReference>
<dbReference type="InterPro" id="IPR000121">
    <property type="entry name" value="PEP_util_C"/>
</dbReference>
<dbReference type="Gene3D" id="1.10.3380.10">
    <property type="entry name" value="Sec63 N-terminal domain-like domain"/>
    <property type="match status" value="1"/>
</dbReference>
<gene>
    <name evidence="14" type="ORF">STAS_33597</name>
</gene>
<dbReference type="SUPFAM" id="SSF52540">
    <property type="entry name" value="P-loop containing nucleoside triphosphate hydrolases"/>
    <property type="match status" value="1"/>
</dbReference>
<evidence type="ECO:0000256" key="6">
    <source>
        <dbReference type="ARBA" id="ARBA00022723"/>
    </source>
</evidence>
<dbReference type="EC" id="2.7.9.1" evidence="4"/>
<dbReference type="SUPFAM" id="SSF51621">
    <property type="entry name" value="Phosphoenolpyruvate/pyruvate domain"/>
    <property type="match status" value="1"/>
</dbReference>
<evidence type="ECO:0000256" key="10">
    <source>
        <dbReference type="ARBA" id="ARBA00022806"/>
    </source>
</evidence>
<dbReference type="PROSITE" id="PS51194">
    <property type="entry name" value="HELICASE_CTER"/>
    <property type="match status" value="1"/>
</dbReference>
<evidence type="ECO:0000256" key="3">
    <source>
        <dbReference type="ARBA" id="ARBA00008894"/>
    </source>
</evidence>
<evidence type="ECO:0000256" key="8">
    <source>
        <dbReference type="ARBA" id="ARBA00022777"/>
    </source>
</evidence>
<sequence length="1085" mass="120976">MGYKSSFIDAILLVFFLRKPSPRGPLFNEAVIMVTRFMADYGDTTEESLHPWAWANGGWRRPVVARPGPILRKLEERGVDLDRLYEMEAKEIGSLIRYAPGGKVVKQYIGYFPMVQVATVSPITRTVLKVDLTITPEFVWKERFHGTVQCWWILVEVLPCQFVIYILQDCEVESLVEELHDNAFRAQICEQQCSWKTIIILLLMNKPTYAAICTHSPTKPVLIFVSSRRQTRLTALELIQYAASDEHPRQFLAIPEDSLQMILSQVTDQNFRHTLQFGIGLHHAGLNDKDRSLTLVCTSTLAWGVNLPAHLVIIKGTKYFDARAKRHVDFPITDILQMMDRAGRPQYDQHGKAIILVHEPKKSFYKKFLYEPFPVESSLREQLHDHFNAEIVSGTISHKEDAIHYLTWTYLFRRLVVNPAYYGLEDRFPGTLSSYLSSLAVSKFEDLEDSGCVKIDEGRVFLHVLSGASEYDELPVWHNEENYNAELSSKVRYMVDKNLLDDPHVKANLLFQAHFSRVEQPITDYVTDLKSVLDQSIRIIQAMIDLCANSGWLSSTFTCMHLLQMVVQEIWTGIVHLILEILRVTGSGKIILEVGEILGRGPPKGRPPEGLKTMKDGVSPPNGAVEDLNVDSDGWKILAKNSKFRPLMQRLLASSGAPALDISGSVCGNKRKSTEDLLTGPTPKESGLAVKMVEPQHLDQLLHPQFVDPSAYKEQVIAKGLPASPGAAVGQVVFNAEDAEAWHTQGKTVILVRTETSSEDVGGVHAAVGILTARGGMTSHAAVVARGWGKCCVSGCSEIRVNDSEKMVLIGDKVVNGGDWISLNGSTGEVIGILELKGSVCVERSTCERKLWTCDLLLPYQRAEFEGIFGAMDGLPVTIRLLDPPLHEFLPEGDIEQIVGELTVDTGMSQEEIYSRIEKLSEVNPMLGFRGCRLGISYPELSEMQVPAIFQAAISLSNQGAKVHPEIMELSHQVSLIRGVAVKVFSVMVSSVSYKVGTMIEIPRAALVADEIAKEAKFFSFGTNDLTQMTFGYRRDDVGKFLPIYLSKGILQHDPFEKGVGQLIKMTTERGRAARPRLKVSGSEE</sequence>
<evidence type="ECO:0000313" key="15">
    <source>
        <dbReference type="Proteomes" id="UP000325081"/>
    </source>
</evidence>
<dbReference type="SMART" id="SM00973">
    <property type="entry name" value="Sec63"/>
    <property type="match status" value="1"/>
</dbReference>
<dbReference type="GO" id="GO:0050242">
    <property type="term" value="F:pyruvate, phosphate dikinase activity"/>
    <property type="evidence" value="ECO:0007669"/>
    <property type="project" value="UniProtKB-EC"/>
</dbReference>
<keyword evidence="11" id="KW-0067">ATP-binding</keyword>
<dbReference type="GO" id="GO:0004386">
    <property type="term" value="F:helicase activity"/>
    <property type="evidence" value="ECO:0007669"/>
    <property type="project" value="UniProtKB-KW"/>
</dbReference>
<dbReference type="GO" id="GO:0016787">
    <property type="term" value="F:hydrolase activity"/>
    <property type="evidence" value="ECO:0007669"/>
    <property type="project" value="UniProtKB-KW"/>
</dbReference>
<dbReference type="OrthoDB" id="5575at2759"/>
<dbReference type="InterPro" id="IPR036637">
    <property type="entry name" value="Phosphohistidine_dom_sf"/>
</dbReference>
<keyword evidence="14" id="KW-0670">Pyruvate</keyword>
<dbReference type="Gene3D" id="1.10.10.10">
    <property type="entry name" value="Winged helix-like DNA-binding domain superfamily/Winged helix DNA-binding domain"/>
    <property type="match status" value="1"/>
</dbReference>
<dbReference type="Gene3D" id="3.20.20.60">
    <property type="entry name" value="Phosphoenolpyruvate-binding domains"/>
    <property type="match status" value="1"/>
</dbReference>
<evidence type="ECO:0000256" key="12">
    <source>
        <dbReference type="ARBA" id="ARBA00022842"/>
    </source>
</evidence>
<dbReference type="InterPro" id="IPR036388">
    <property type="entry name" value="WH-like_DNA-bd_sf"/>
</dbReference>
<dbReference type="PROSITE" id="PS00370">
    <property type="entry name" value="PEP_ENZYMES_PHOS_SITE"/>
    <property type="match status" value="1"/>
</dbReference>
<comment type="similarity">
    <text evidence="2">Belongs to the PEP-utilizing enzyme family.</text>
</comment>
<keyword evidence="5" id="KW-0808">Transferase</keyword>
<keyword evidence="10" id="KW-0347">Helicase</keyword>
<dbReference type="Gene3D" id="1.10.189.10">
    <property type="entry name" value="Pyruvate Phosphate Dikinase, domain 2"/>
    <property type="match status" value="1"/>
</dbReference>
<evidence type="ECO:0000256" key="7">
    <source>
        <dbReference type="ARBA" id="ARBA00022741"/>
    </source>
</evidence>
<dbReference type="Gene3D" id="1.10.150.20">
    <property type="entry name" value="5' to 3' exonuclease, C-terminal subdomain"/>
    <property type="match status" value="1"/>
</dbReference>
<comment type="caution">
    <text evidence="14">The sequence shown here is derived from an EMBL/GenBank/DDBJ whole genome shotgun (WGS) entry which is preliminary data.</text>
</comment>
<dbReference type="PANTHER" id="PTHR22931:SF9">
    <property type="entry name" value="PYRUVATE, PHOSPHATE DIKINASE 1, CHLOROPLASTIC"/>
    <property type="match status" value="1"/>
</dbReference>
<dbReference type="InterPro" id="IPR018274">
    <property type="entry name" value="PEP_util_AS"/>
</dbReference>
<comment type="similarity">
    <text evidence="3">Belongs to the disease resistance NB-LRR family.</text>
</comment>
<keyword evidence="9" id="KW-0378">Hydrolase</keyword>
<dbReference type="FunFam" id="1.10.10.10:FF:000012">
    <property type="entry name" value="U5 small nuclear ribonucleoprotein helicase"/>
    <property type="match status" value="1"/>
</dbReference>
<dbReference type="Gene3D" id="2.60.40.150">
    <property type="entry name" value="C2 domain"/>
    <property type="match status" value="1"/>
</dbReference>
<dbReference type="GO" id="GO:0005524">
    <property type="term" value="F:ATP binding"/>
    <property type="evidence" value="ECO:0007669"/>
    <property type="project" value="UniProtKB-KW"/>
</dbReference>
<evidence type="ECO:0000256" key="1">
    <source>
        <dbReference type="ARBA" id="ARBA00001946"/>
    </source>
</evidence>